<evidence type="ECO:0000313" key="1">
    <source>
        <dbReference type="EMBL" id="EEP53029.1"/>
    </source>
</evidence>
<protein>
    <submittedName>
        <fullName evidence="1">Uncharacterized protein</fullName>
    </submittedName>
</protein>
<sequence length="37" mass="4316">MQIIKSEWRVLFLGAIFSTRFVRDSNKLCRKSKVSGN</sequence>
<dbReference type="AlphaFoldDB" id="C4IG65"/>
<organism evidence="1 2">
    <name type="scientific">Clostridium butyricum E4 str. BoNT E BL5262</name>
    <dbReference type="NCBI Taxonomy" id="632245"/>
    <lineage>
        <taxon>Bacteria</taxon>
        <taxon>Bacillati</taxon>
        <taxon>Bacillota</taxon>
        <taxon>Clostridia</taxon>
        <taxon>Eubacteriales</taxon>
        <taxon>Clostridiaceae</taxon>
        <taxon>Clostridium</taxon>
    </lineage>
</organism>
<dbReference type="HOGENOM" id="CLU_3342165_0_0_9"/>
<reference evidence="1 2" key="1">
    <citation type="submission" date="2009-08" db="EMBL/GenBank/DDBJ databases">
        <authorList>
            <person name="Shrivastava S."/>
            <person name="Brinkac L.B."/>
            <person name="Brown J.L."/>
            <person name="Bruce D.B."/>
            <person name="Detter C."/>
            <person name="Green L.D."/>
            <person name="Munk C.A."/>
            <person name="Rogers Y.C."/>
            <person name="Tapia R."/>
            <person name="Sims D.R."/>
            <person name="Smith L.A."/>
            <person name="Smith T.J."/>
            <person name="Sutton G."/>
            <person name="Brettin T."/>
        </authorList>
    </citation>
    <scope>NUCLEOTIDE SEQUENCE [LARGE SCALE GENOMIC DNA]</scope>
    <source>
        <strain evidence="2">E4 str. BoNT E BL5262</strain>
    </source>
</reference>
<dbReference type="Proteomes" id="UP000003081">
    <property type="component" value="Unassembled WGS sequence"/>
</dbReference>
<proteinExistence type="predicted"/>
<name>C4IG65_CLOBU</name>
<dbReference type="EMBL" id="ACOM01000005">
    <property type="protein sequence ID" value="EEP53029.1"/>
    <property type="molecule type" value="Genomic_DNA"/>
</dbReference>
<comment type="caution">
    <text evidence="1">The sequence shown here is derived from an EMBL/GenBank/DDBJ whole genome shotgun (WGS) entry which is preliminary data.</text>
</comment>
<gene>
    <name evidence="1" type="ORF">CLP_2077</name>
</gene>
<accession>C4IG65</accession>
<keyword evidence="2" id="KW-1185">Reference proteome</keyword>
<evidence type="ECO:0000313" key="2">
    <source>
        <dbReference type="Proteomes" id="UP000003081"/>
    </source>
</evidence>